<keyword evidence="3" id="KW-1185">Reference proteome</keyword>
<feature type="signal peptide" evidence="1">
    <location>
        <begin position="1"/>
        <end position="19"/>
    </location>
</feature>
<reference evidence="2 3" key="1">
    <citation type="journal article" date="2022" name="Int. J. Syst. Evol. Microbiol.">
        <title>Prevotella herbatica sp. nov., a plant polysaccharide-decomposing anaerobic bacterium isolated from a methanogenic reactor.</title>
        <authorList>
            <person name="Uek A."/>
            <person name="Tonouchi A."/>
            <person name="Kaku N."/>
            <person name="Ueki K."/>
        </authorList>
    </citation>
    <scope>NUCLEOTIDE SEQUENCE [LARGE SCALE GENOMIC DNA]</scope>
    <source>
        <strain evidence="2 3">WR041</strain>
    </source>
</reference>
<name>A0ABM7NV81_9BACT</name>
<dbReference type="Proteomes" id="UP001319045">
    <property type="component" value="Chromosome"/>
</dbReference>
<gene>
    <name evidence="2" type="ORF">prwr041_01690</name>
</gene>
<protein>
    <submittedName>
        <fullName evidence="2">Uncharacterized protein</fullName>
    </submittedName>
</protein>
<proteinExistence type="predicted"/>
<sequence>MNRIFISILSVLCWITANAQNVIHEGPLHSFDSPREGWLLPGDTIYNDTAKIVYSGEAHKIEFVENKDNKSNDVVAPTMLSPYLNDYGWGLHRGLNVSVDLSAFATIGHNLPHHGGFTQRLNATYLAPLTKDNKLWLAAGGYIQNTNWGGDSYKDGALYAALGYKFNDHWEAWVYGQKSVANNYSNYYNTYNRYMYGPYMYGMGYGTMGSSMGMPGADVIGAAVKYNFSPSFSIQLNVESAWYNNKGFNYFDQYNYPVPQQR</sequence>
<evidence type="ECO:0000313" key="2">
    <source>
        <dbReference type="EMBL" id="BCS84276.1"/>
    </source>
</evidence>
<accession>A0ABM7NV81</accession>
<evidence type="ECO:0000256" key="1">
    <source>
        <dbReference type="SAM" id="SignalP"/>
    </source>
</evidence>
<dbReference type="SUPFAM" id="SSF56935">
    <property type="entry name" value="Porins"/>
    <property type="match status" value="1"/>
</dbReference>
<feature type="chain" id="PRO_5047276886" evidence="1">
    <location>
        <begin position="20"/>
        <end position="262"/>
    </location>
</feature>
<dbReference type="EMBL" id="AP024484">
    <property type="protein sequence ID" value="BCS84276.1"/>
    <property type="molecule type" value="Genomic_DNA"/>
</dbReference>
<dbReference type="RefSeq" id="WP_207154462.1">
    <property type="nucleotide sequence ID" value="NZ_AP024484.1"/>
</dbReference>
<keyword evidence="1" id="KW-0732">Signal</keyword>
<evidence type="ECO:0000313" key="3">
    <source>
        <dbReference type="Proteomes" id="UP001319045"/>
    </source>
</evidence>
<organism evidence="2 3">
    <name type="scientific">Prevotella herbatica</name>
    <dbReference type="NCBI Taxonomy" id="2801997"/>
    <lineage>
        <taxon>Bacteria</taxon>
        <taxon>Pseudomonadati</taxon>
        <taxon>Bacteroidota</taxon>
        <taxon>Bacteroidia</taxon>
        <taxon>Bacteroidales</taxon>
        <taxon>Prevotellaceae</taxon>
        <taxon>Prevotella</taxon>
    </lineage>
</organism>